<accession>A0A1D8QWC6</accession>
<reference evidence="3" key="2">
    <citation type="submission" date="2016-04" db="EMBL/GenBank/DDBJ databases">
        <authorList>
            <person name="Jeon C.O."/>
            <person name="Cho G.Y."/>
            <person name="Jeong H.I."/>
            <person name="Kim K.H."/>
        </authorList>
    </citation>
    <scope>NUCLEOTIDE SEQUENCE [LARGE SCALE GENOMIC DNA]</scope>
    <source>
        <strain evidence="3">LMG 1590</strain>
    </source>
</reference>
<keyword evidence="2" id="KW-0723">Serine/threonine-protein kinase</keyword>
<keyword evidence="2" id="KW-0418">Kinase</keyword>
<evidence type="ECO:0000313" key="1">
    <source>
        <dbReference type="EMBL" id="AOW46638.1"/>
    </source>
</evidence>
<proteinExistence type="predicted"/>
<dbReference type="InterPro" id="IPR011009">
    <property type="entry name" value="Kinase-like_dom_sf"/>
</dbReference>
<reference evidence="1" key="1">
    <citation type="submission" date="2016-04" db="EMBL/GenBank/DDBJ databases">
        <authorList>
            <person name="Evans L.H."/>
            <person name="Alamgir A."/>
            <person name="Owens N."/>
            <person name="Weber N.D."/>
            <person name="Virtaneva K."/>
            <person name="Barbian K."/>
            <person name="Babar A."/>
            <person name="Rosenke K."/>
        </authorList>
    </citation>
    <scope>NUCLEOTIDE SEQUENCE [LARGE SCALE GENOMIC DNA]</scope>
    <source>
        <strain evidence="1">LMG 1590</strain>
    </source>
</reference>
<name>A0A1D8QWC6_9PROT</name>
<dbReference type="STRING" id="481146.A4S02_07505"/>
<dbReference type="GO" id="GO:0004674">
    <property type="term" value="F:protein serine/threonine kinase activity"/>
    <property type="evidence" value="ECO:0007669"/>
    <property type="project" value="UniProtKB-KW"/>
</dbReference>
<keyword evidence="2" id="KW-0808">Transferase</keyword>
<dbReference type="KEGG" id="aasc:A4S02_07505"/>
<dbReference type="Proteomes" id="UP000195633">
    <property type="component" value="Chromosome"/>
</dbReference>
<protein>
    <submittedName>
        <fullName evidence="2">Non-specific serine/threonine protein kinase</fullName>
        <ecNumber evidence="2">2.7.11.1</ecNumber>
    </submittedName>
</protein>
<gene>
    <name evidence="1" type="ORF">A4S02_07505</name>
    <name evidence="2" type="ORF">S101447_01733</name>
</gene>
<evidence type="ECO:0000313" key="2">
    <source>
        <dbReference type="EMBL" id="ARW10802.1"/>
    </source>
</evidence>
<dbReference type="EMBL" id="CP021524">
    <property type="protein sequence ID" value="ARW10802.1"/>
    <property type="molecule type" value="Genomic_DNA"/>
</dbReference>
<evidence type="ECO:0000313" key="3">
    <source>
        <dbReference type="Proteomes" id="UP000175973"/>
    </source>
</evidence>
<dbReference type="RefSeq" id="WP_070323396.1">
    <property type="nucleotide sequence ID" value="NZ_CP015164.1"/>
</dbReference>
<evidence type="ECO:0000313" key="4">
    <source>
        <dbReference type="Proteomes" id="UP000195633"/>
    </source>
</evidence>
<keyword evidence="3" id="KW-1185">Reference proteome</keyword>
<dbReference type="EMBL" id="CP015164">
    <property type="protein sequence ID" value="AOW46638.1"/>
    <property type="molecule type" value="Genomic_DNA"/>
</dbReference>
<dbReference type="Gene3D" id="3.30.200.20">
    <property type="entry name" value="Phosphorylase Kinase, domain 1"/>
    <property type="match status" value="1"/>
</dbReference>
<organism evidence="1 3">
    <name type="scientific">Acetobacter ascendens</name>
    <dbReference type="NCBI Taxonomy" id="481146"/>
    <lineage>
        <taxon>Bacteria</taxon>
        <taxon>Pseudomonadati</taxon>
        <taxon>Pseudomonadota</taxon>
        <taxon>Alphaproteobacteria</taxon>
        <taxon>Acetobacterales</taxon>
        <taxon>Acetobacteraceae</taxon>
        <taxon>Acetobacter</taxon>
    </lineage>
</organism>
<dbReference type="SUPFAM" id="SSF56112">
    <property type="entry name" value="Protein kinase-like (PK-like)"/>
    <property type="match status" value="1"/>
</dbReference>
<dbReference type="EC" id="2.7.11.1" evidence="2"/>
<sequence>MGTKLKALKVGDKLGNWTLVEAIDSGGNADVWRASHSDYPNAAIKILRDLGEEPYARFRNEISALQKLDDLKGIVPMLDFCFPDGKSARPWYVMPLATGSTEFLKKADKRSIVLGRR</sequence>
<reference evidence="2 4" key="3">
    <citation type="submission" date="2017-05" db="EMBL/GenBank/DDBJ databases">
        <title>Genome sequence of Acetobacter pasteurianus subsp. ascendens strain SRCM101447.</title>
        <authorList>
            <person name="Cho S.H."/>
        </authorList>
    </citation>
    <scope>NUCLEOTIDE SEQUENCE [LARGE SCALE GENOMIC DNA]</scope>
    <source>
        <strain evidence="2 4">SRCM101447</strain>
    </source>
</reference>
<dbReference type="AlphaFoldDB" id="A0A1D8QWC6"/>
<dbReference type="Proteomes" id="UP000175973">
    <property type="component" value="Chromosome"/>
</dbReference>